<dbReference type="InterPro" id="IPR011008">
    <property type="entry name" value="Dimeric_a/b-barrel"/>
</dbReference>
<protein>
    <recommendedName>
        <fullName evidence="1">DUF1330 domain-containing protein</fullName>
    </recommendedName>
</protein>
<dbReference type="PANTHER" id="PTHR41521:SF4">
    <property type="entry name" value="BLR0684 PROTEIN"/>
    <property type="match status" value="1"/>
</dbReference>
<organism evidence="2 3">
    <name type="scientific">OM182 bacterium MED-G28</name>
    <dbReference type="NCBI Taxonomy" id="1986256"/>
    <lineage>
        <taxon>Bacteria</taxon>
        <taxon>Pseudomonadati</taxon>
        <taxon>Pseudomonadota</taxon>
        <taxon>Gammaproteobacteria</taxon>
        <taxon>OMG group</taxon>
        <taxon>OM182 clade</taxon>
    </lineage>
</organism>
<reference evidence="2 3" key="1">
    <citation type="submission" date="2017-08" db="EMBL/GenBank/DDBJ databases">
        <title>Fine stratification of microbial communities through a metagenomic profile of the photic zone.</title>
        <authorList>
            <person name="Haro-Moreno J.M."/>
            <person name="Lopez-Perez M."/>
            <person name="De La Torre J."/>
            <person name="Picazo A."/>
            <person name="Camacho A."/>
            <person name="Rodriguez-Valera F."/>
        </authorList>
    </citation>
    <scope>NUCLEOTIDE SEQUENCE [LARGE SCALE GENOMIC DNA]</scope>
    <source>
        <strain evidence="2">MED-G28</strain>
    </source>
</reference>
<proteinExistence type="predicted"/>
<accession>A0A2A5WDJ7</accession>
<dbReference type="PANTHER" id="PTHR41521">
    <property type="match status" value="1"/>
</dbReference>
<dbReference type="Proteomes" id="UP000219329">
    <property type="component" value="Unassembled WGS sequence"/>
</dbReference>
<dbReference type="InterPro" id="IPR010753">
    <property type="entry name" value="DUF1330"/>
</dbReference>
<evidence type="ECO:0000259" key="1">
    <source>
        <dbReference type="Pfam" id="PF07045"/>
    </source>
</evidence>
<gene>
    <name evidence="2" type="ORF">CNF02_04210</name>
</gene>
<dbReference type="SUPFAM" id="SSF54909">
    <property type="entry name" value="Dimeric alpha+beta barrel"/>
    <property type="match status" value="1"/>
</dbReference>
<feature type="domain" description="DUF1330" evidence="1">
    <location>
        <begin position="5"/>
        <end position="99"/>
    </location>
</feature>
<dbReference type="AlphaFoldDB" id="A0A2A5WDJ7"/>
<dbReference type="Pfam" id="PF07045">
    <property type="entry name" value="DUF1330"/>
    <property type="match status" value="1"/>
</dbReference>
<sequence>MSEIPAYMIANLVVRDTDEYRKYEKGFFPILKRFGGEFFTYDDSHEILEGSEPIKGRIILFKFPSEQAAKDWYNDDEYQALSEFRRAGTHLNSLTLVHGLQPRNTG</sequence>
<name>A0A2A5WDJ7_9GAMM</name>
<dbReference type="EMBL" id="NTJZ01000003">
    <property type="protein sequence ID" value="PDH34570.1"/>
    <property type="molecule type" value="Genomic_DNA"/>
</dbReference>
<dbReference type="Gene3D" id="3.30.70.100">
    <property type="match status" value="1"/>
</dbReference>
<evidence type="ECO:0000313" key="3">
    <source>
        <dbReference type="Proteomes" id="UP000219329"/>
    </source>
</evidence>
<evidence type="ECO:0000313" key="2">
    <source>
        <dbReference type="EMBL" id="PDH34570.1"/>
    </source>
</evidence>
<comment type="caution">
    <text evidence="2">The sequence shown here is derived from an EMBL/GenBank/DDBJ whole genome shotgun (WGS) entry which is preliminary data.</text>
</comment>